<dbReference type="GeneID" id="36286563"/>
<dbReference type="VEuPathDB" id="FungiDB:GMDG_07944"/>
<gene>
    <name evidence="1" type="ORF">VC83_03487</name>
</gene>
<dbReference type="AlphaFoldDB" id="A0A177AF53"/>
<dbReference type="RefSeq" id="XP_024326019.1">
    <property type="nucleotide sequence ID" value="XM_024467133.1"/>
</dbReference>
<organism evidence="1">
    <name type="scientific">Pseudogymnoascus destructans</name>
    <dbReference type="NCBI Taxonomy" id="655981"/>
    <lineage>
        <taxon>Eukaryota</taxon>
        <taxon>Fungi</taxon>
        <taxon>Dikarya</taxon>
        <taxon>Ascomycota</taxon>
        <taxon>Pezizomycotina</taxon>
        <taxon>Leotiomycetes</taxon>
        <taxon>Thelebolales</taxon>
        <taxon>Thelebolaceae</taxon>
        <taxon>Pseudogymnoascus</taxon>
    </lineage>
</organism>
<sequence>MLSCSIIMASNVASADPSMALGRRQELHQLRIPFRILPHEILFTPTLGDIMSKQQLRNYVDGLLEELAHQYPTTISPQPGVWKLVRDNADVDLDKWDPCSLEVDKALFITSNIKTSRAIVASTTATRNGPWTWDNGMMSVHFPDRDAFVLEGYNHILVVLRCQTKLKISNKKKRIEETSHTVFIPTTYTVQDLLRLIQASNVCGVFVESHKDNLRWSGSSASELGWQHGTVLRLELW</sequence>
<evidence type="ECO:0000313" key="1">
    <source>
        <dbReference type="EMBL" id="OAF60738.1"/>
    </source>
</evidence>
<protein>
    <submittedName>
        <fullName evidence="1">Uncharacterized protein</fullName>
    </submittedName>
</protein>
<reference evidence="1" key="1">
    <citation type="submission" date="2016-03" db="EMBL/GenBank/DDBJ databases">
        <title>Updated assembly of Pseudogymnoascus destructans, the fungus causing white-nose syndrome of bats.</title>
        <authorList>
            <person name="Palmer J.M."/>
            <person name="Drees K.P."/>
            <person name="Foster J.T."/>
            <person name="Lindner D.L."/>
        </authorList>
    </citation>
    <scope>NUCLEOTIDE SEQUENCE [LARGE SCALE GENOMIC DNA]</scope>
    <source>
        <strain evidence="1">20631-21</strain>
    </source>
</reference>
<accession>A0A177AF53</accession>
<dbReference type="EMBL" id="KV441391">
    <property type="protein sequence ID" value="OAF60738.1"/>
    <property type="molecule type" value="Genomic_DNA"/>
</dbReference>
<name>A0A177AF53_9PEZI</name>
<proteinExistence type="predicted"/>
<dbReference type="OrthoDB" id="5394088at2759"/>
<dbReference type="Proteomes" id="UP000077154">
    <property type="component" value="Unassembled WGS sequence"/>
</dbReference>